<dbReference type="Pfam" id="PF00172">
    <property type="entry name" value="Zn_clus"/>
    <property type="match status" value="1"/>
</dbReference>
<dbReference type="InterPro" id="IPR007219">
    <property type="entry name" value="XnlR_reg_dom"/>
</dbReference>
<organism evidence="10 11">
    <name type="scientific">Stereum hirsutum (strain FP-91666)</name>
    <name type="common">White-rot fungus</name>
    <dbReference type="NCBI Taxonomy" id="721885"/>
    <lineage>
        <taxon>Eukaryota</taxon>
        <taxon>Fungi</taxon>
        <taxon>Dikarya</taxon>
        <taxon>Basidiomycota</taxon>
        <taxon>Agaricomycotina</taxon>
        <taxon>Agaricomycetes</taxon>
        <taxon>Russulales</taxon>
        <taxon>Stereaceae</taxon>
        <taxon>Stereum</taxon>
    </lineage>
</organism>
<feature type="domain" description="Zn(2)-C6 fungal-type" evidence="8">
    <location>
        <begin position="104"/>
        <end position="133"/>
    </location>
</feature>
<dbReference type="RefSeq" id="XP_007310927.1">
    <property type="nucleotide sequence ID" value="XM_007310865.1"/>
</dbReference>
<dbReference type="PROSITE" id="PS50048">
    <property type="entry name" value="ZN2_CY6_FUNGAL_2"/>
    <property type="match status" value="1"/>
</dbReference>
<evidence type="ECO:0000256" key="2">
    <source>
        <dbReference type="ARBA" id="ARBA00022833"/>
    </source>
</evidence>
<dbReference type="PROSITE" id="PS00028">
    <property type="entry name" value="ZINC_FINGER_C2H2_1"/>
    <property type="match status" value="1"/>
</dbReference>
<dbReference type="SMART" id="SM00355">
    <property type="entry name" value="ZnF_C2H2"/>
    <property type="match status" value="2"/>
</dbReference>
<evidence type="ECO:0000256" key="1">
    <source>
        <dbReference type="ARBA" id="ARBA00022723"/>
    </source>
</evidence>
<feature type="region of interest" description="Disordered" evidence="7">
    <location>
        <begin position="1"/>
        <end position="37"/>
    </location>
</feature>
<feature type="compositionally biased region" description="Low complexity" evidence="7">
    <location>
        <begin position="169"/>
        <end position="183"/>
    </location>
</feature>
<feature type="domain" description="C2H2-type" evidence="9">
    <location>
        <begin position="73"/>
        <end position="104"/>
    </location>
</feature>
<dbReference type="CDD" id="cd00067">
    <property type="entry name" value="GAL4"/>
    <property type="match status" value="1"/>
</dbReference>
<dbReference type="OrthoDB" id="1405595at2759"/>
<dbReference type="GeneID" id="18800110"/>
<evidence type="ECO:0000313" key="11">
    <source>
        <dbReference type="Proteomes" id="UP000053927"/>
    </source>
</evidence>
<dbReference type="Gene3D" id="4.10.240.10">
    <property type="entry name" value="Zn(2)-C6 fungal-type DNA-binding domain"/>
    <property type="match status" value="1"/>
</dbReference>
<name>R7RYN8_STEHR</name>
<feature type="compositionally biased region" description="Low complexity" evidence="7">
    <location>
        <begin position="192"/>
        <end position="206"/>
    </location>
</feature>
<keyword evidence="4" id="KW-0804">Transcription</keyword>
<sequence length="1016" mass="111052">MDSPSEPKAGSSSSPAADVVEYKKDGSVSRMRSHKGNVPQLPQTKLCPFCPAKFTRTTHLNRHLRNHTNERMYRCETCTAQFTRSDLLARHKRSCGDARTRRRSCQACAGLKVKCDLRSPCSKCIQRGRECVYGAEGETTMPLRRSASPTRRRGSSSEQHAQGTPPAPTASGSQPTQSQQPTPNLDGTATWSLSSFPDDFSSSAFPELGLMDTGMSNDHPSSQPLNAENLAQFGSMLPPPVPRANSPMSHARSLPNYNFENWDLASSETLSSFAPSQHAFTSFGGPTGLANLGSFSNDMFEPFFRDVFGLSSIQENAQEGLGANGDDLSMDQILSRDPQLHPVVDSFIFSGDANSQPLDDQLMHDMMVNTYPTPPEAEGLDSMSSFTAGASTSQEPQQPAPPPPVSQQPPPPQREAPAQQAQPEPSTAYPTPENSLPTPPSSIPEEVPEPTTEELQQYLYIFLTQFLPQLPIVHTPSLRVELKPPILLRAMQACGALFVKTKTAEAFVTKVLANSRDTLVGEFSKASPDPKHRLHIIMTIVFLQTIGLFHQNPEQRASSSLYHGMVVLMIRQTGIVERNANWTQKDWRVTDPEELRAAWIDWAAYESIKRVMLLSYNHDQAHPIYFSLPASFRSSEFVGCLPSDEALWTAPSPEAWQRLVMSPSPYGTGEERLRGVSMQKALSAIGIENDKLSNATVGLDAPPKDLGIISPFGHFILIQAILAMLCQLCKSSPMGASRGQVGGGANRDGMPPVAVPAGEEVNENVFVVQLALHRWLRIWLQNPEATRTPNIPQSSSSTATTTSGLAGSASQGKKSGDAPFFGDPLPFYWLAQLLLLAFQEQLPPFAPKKKEGPPPHNPLKITSFCVGVSEPEPLLHHDPPSHNSSSPPDPRPHASPEFVSPMYYRAPHLAPTPQGPQALSSISQFTLVKSWLHHIRLFLKKSEGSATVVWDELMKIRLRGWEADAAGLGVAKERGGAMSRGDESVNGEGGSVNGEFTYEEHGLLGFFEEVDQKLRI</sequence>
<evidence type="ECO:0000313" key="10">
    <source>
        <dbReference type="EMBL" id="EIM79938.1"/>
    </source>
</evidence>
<proteinExistence type="predicted"/>
<evidence type="ECO:0000256" key="3">
    <source>
        <dbReference type="ARBA" id="ARBA00023015"/>
    </source>
</evidence>
<dbReference type="PANTHER" id="PTHR47660">
    <property type="entry name" value="TRANSCRIPTION FACTOR WITH C2H2 AND ZN(2)-CYS(6) DNA BINDING DOMAIN (EUROFUNG)-RELATED-RELATED"/>
    <property type="match status" value="1"/>
</dbReference>
<dbReference type="GO" id="GO:0000981">
    <property type="term" value="F:DNA-binding transcription factor activity, RNA polymerase II-specific"/>
    <property type="evidence" value="ECO:0007669"/>
    <property type="project" value="InterPro"/>
</dbReference>
<keyword evidence="5" id="KW-0539">Nucleus</keyword>
<dbReference type="AlphaFoldDB" id="R7RYN8"/>
<dbReference type="SMART" id="SM00066">
    <property type="entry name" value="GAL4"/>
    <property type="match status" value="1"/>
</dbReference>
<evidence type="ECO:0000256" key="4">
    <source>
        <dbReference type="ARBA" id="ARBA00023163"/>
    </source>
</evidence>
<dbReference type="InterPro" id="IPR036864">
    <property type="entry name" value="Zn2-C6_fun-type_DNA-bd_sf"/>
</dbReference>
<dbReference type="InterPro" id="IPR001138">
    <property type="entry name" value="Zn2Cys6_DnaBD"/>
</dbReference>
<feature type="compositionally biased region" description="Low complexity" evidence="7">
    <location>
        <begin position="1"/>
        <end position="17"/>
    </location>
</feature>
<feature type="domain" description="C2H2-type" evidence="9">
    <location>
        <begin position="45"/>
        <end position="72"/>
    </location>
</feature>
<feature type="compositionally biased region" description="Low complexity" evidence="7">
    <location>
        <begin position="415"/>
        <end position="425"/>
    </location>
</feature>
<dbReference type="OMA" id="RSWTSVW"/>
<keyword evidence="2" id="KW-0862">Zinc</keyword>
<feature type="region of interest" description="Disordered" evidence="7">
    <location>
        <begin position="142"/>
        <end position="226"/>
    </location>
</feature>
<evidence type="ECO:0000256" key="7">
    <source>
        <dbReference type="SAM" id="MobiDB-lite"/>
    </source>
</evidence>
<evidence type="ECO:0000259" key="8">
    <source>
        <dbReference type="PROSITE" id="PS50048"/>
    </source>
</evidence>
<keyword evidence="11" id="KW-1185">Reference proteome</keyword>
<dbReference type="InterPro" id="IPR013087">
    <property type="entry name" value="Znf_C2H2_type"/>
</dbReference>
<protein>
    <recommendedName>
        <fullName evidence="12">Zn(2)-C6 fungal-type domain-containing protein</fullName>
    </recommendedName>
</protein>
<evidence type="ECO:0000256" key="5">
    <source>
        <dbReference type="ARBA" id="ARBA00023242"/>
    </source>
</evidence>
<feature type="compositionally biased region" description="Pro residues" evidence="7">
    <location>
        <begin position="398"/>
        <end position="414"/>
    </location>
</feature>
<feature type="compositionally biased region" description="Polar residues" evidence="7">
    <location>
        <begin position="214"/>
        <end position="226"/>
    </location>
</feature>
<dbReference type="EMBL" id="JH687400">
    <property type="protein sequence ID" value="EIM79938.1"/>
    <property type="molecule type" value="Genomic_DNA"/>
</dbReference>
<dbReference type="CDD" id="cd12148">
    <property type="entry name" value="fungal_TF_MHR"/>
    <property type="match status" value="1"/>
</dbReference>
<dbReference type="KEGG" id="shs:STEHIDRAFT_150826"/>
<dbReference type="GO" id="GO:0008270">
    <property type="term" value="F:zinc ion binding"/>
    <property type="evidence" value="ECO:0007669"/>
    <property type="project" value="UniProtKB-KW"/>
</dbReference>
<reference evidence="11" key="1">
    <citation type="journal article" date="2012" name="Science">
        <title>The Paleozoic origin of enzymatic lignin decomposition reconstructed from 31 fungal genomes.</title>
        <authorList>
            <person name="Floudas D."/>
            <person name="Binder M."/>
            <person name="Riley R."/>
            <person name="Barry K."/>
            <person name="Blanchette R.A."/>
            <person name="Henrissat B."/>
            <person name="Martinez A.T."/>
            <person name="Otillar R."/>
            <person name="Spatafora J.W."/>
            <person name="Yadav J.S."/>
            <person name="Aerts A."/>
            <person name="Benoit I."/>
            <person name="Boyd A."/>
            <person name="Carlson A."/>
            <person name="Copeland A."/>
            <person name="Coutinho P.M."/>
            <person name="de Vries R.P."/>
            <person name="Ferreira P."/>
            <person name="Findley K."/>
            <person name="Foster B."/>
            <person name="Gaskell J."/>
            <person name="Glotzer D."/>
            <person name="Gorecki P."/>
            <person name="Heitman J."/>
            <person name="Hesse C."/>
            <person name="Hori C."/>
            <person name="Igarashi K."/>
            <person name="Jurgens J.A."/>
            <person name="Kallen N."/>
            <person name="Kersten P."/>
            <person name="Kohler A."/>
            <person name="Kuees U."/>
            <person name="Kumar T.K.A."/>
            <person name="Kuo A."/>
            <person name="LaButti K."/>
            <person name="Larrondo L.F."/>
            <person name="Lindquist E."/>
            <person name="Ling A."/>
            <person name="Lombard V."/>
            <person name="Lucas S."/>
            <person name="Lundell T."/>
            <person name="Martin R."/>
            <person name="McLaughlin D.J."/>
            <person name="Morgenstern I."/>
            <person name="Morin E."/>
            <person name="Murat C."/>
            <person name="Nagy L.G."/>
            <person name="Nolan M."/>
            <person name="Ohm R.A."/>
            <person name="Patyshakuliyeva A."/>
            <person name="Rokas A."/>
            <person name="Ruiz-Duenas F.J."/>
            <person name="Sabat G."/>
            <person name="Salamov A."/>
            <person name="Samejima M."/>
            <person name="Schmutz J."/>
            <person name="Slot J.C."/>
            <person name="St John F."/>
            <person name="Stenlid J."/>
            <person name="Sun H."/>
            <person name="Sun S."/>
            <person name="Syed K."/>
            <person name="Tsang A."/>
            <person name="Wiebenga A."/>
            <person name="Young D."/>
            <person name="Pisabarro A."/>
            <person name="Eastwood D.C."/>
            <person name="Martin F."/>
            <person name="Cullen D."/>
            <person name="Grigoriev I.V."/>
            <person name="Hibbett D.S."/>
        </authorList>
    </citation>
    <scope>NUCLEOTIDE SEQUENCE [LARGE SCALE GENOMIC DNA]</scope>
    <source>
        <strain evidence="11">FP-91666</strain>
    </source>
</reference>
<dbReference type="PROSITE" id="PS50157">
    <property type="entry name" value="ZINC_FINGER_C2H2_2"/>
    <property type="match status" value="2"/>
</dbReference>
<dbReference type="GO" id="GO:0006351">
    <property type="term" value="P:DNA-templated transcription"/>
    <property type="evidence" value="ECO:0007669"/>
    <property type="project" value="InterPro"/>
</dbReference>
<feature type="compositionally biased region" description="Low complexity" evidence="7">
    <location>
        <begin position="794"/>
        <end position="810"/>
    </location>
</feature>
<dbReference type="SUPFAM" id="SSF57701">
    <property type="entry name" value="Zn2/Cys6 DNA-binding domain"/>
    <property type="match status" value="1"/>
</dbReference>
<evidence type="ECO:0000259" key="9">
    <source>
        <dbReference type="PROSITE" id="PS50157"/>
    </source>
</evidence>
<keyword evidence="3" id="KW-0805">Transcription regulation</keyword>
<evidence type="ECO:0000256" key="6">
    <source>
        <dbReference type="PROSITE-ProRule" id="PRU00042"/>
    </source>
</evidence>
<accession>R7RYN8</accession>
<dbReference type="SUPFAM" id="SSF57667">
    <property type="entry name" value="beta-beta-alpha zinc fingers"/>
    <property type="match status" value="1"/>
</dbReference>
<keyword evidence="1" id="KW-0479">Metal-binding</keyword>
<dbReference type="Pfam" id="PF04082">
    <property type="entry name" value="Fungal_trans"/>
    <property type="match status" value="1"/>
</dbReference>
<dbReference type="InterPro" id="IPR036236">
    <property type="entry name" value="Znf_C2H2_sf"/>
</dbReference>
<feature type="region of interest" description="Disordered" evidence="7">
    <location>
        <begin position="368"/>
        <end position="450"/>
    </location>
</feature>
<dbReference type="eggNOG" id="KOG1721">
    <property type="taxonomic scope" value="Eukaryota"/>
</dbReference>
<feature type="region of interest" description="Disordered" evidence="7">
    <location>
        <begin position="872"/>
        <end position="898"/>
    </location>
</feature>
<gene>
    <name evidence="10" type="ORF">STEHIDRAFT_150826</name>
</gene>
<dbReference type="PANTHER" id="PTHR47660:SF2">
    <property type="entry name" value="TRANSCRIPTION FACTOR WITH C2H2 AND ZN(2)-CYS(6) DNA BINDING DOMAIN (EUROFUNG)"/>
    <property type="match status" value="1"/>
</dbReference>
<dbReference type="Proteomes" id="UP000053927">
    <property type="component" value="Unassembled WGS sequence"/>
</dbReference>
<feature type="compositionally biased region" description="Polar residues" evidence="7">
    <location>
        <begin position="382"/>
        <end position="393"/>
    </location>
</feature>
<keyword evidence="6" id="KW-0863">Zinc-finger</keyword>
<dbReference type="PROSITE" id="PS00463">
    <property type="entry name" value="ZN2_CY6_FUNGAL_1"/>
    <property type="match status" value="1"/>
</dbReference>
<evidence type="ECO:0008006" key="12">
    <source>
        <dbReference type="Google" id="ProtNLM"/>
    </source>
</evidence>
<feature type="region of interest" description="Disordered" evidence="7">
    <location>
        <begin position="786"/>
        <end position="815"/>
    </location>
</feature>
<dbReference type="Gene3D" id="3.30.160.60">
    <property type="entry name" value="Classic Zinc Finger"/>
    <property type="match status" value="2"/>
</dbReference>
<dbReference type="GO" id="GO:0003677">
    <property type="term" value="F:DNA binding"/>
    <property type="evidence" value="ECO:0007669"/>
    <property type="project" value="InterPro"/>
</dbReference>